<feature type="signal peptide" evidence="1">
    <location>
        <begin position="1"/>
        <end position="19"/>
    </location>
</feature>
<dbReference type="OrthoDB" id="1701949at2"/>
<feature type="domain" description="DUF1541" evidence="2">
    <location>
        <begin position="70"/>
        <end position="121"/>
    </location>
</feature>
<feature type="chain" id="PRO_5038770879" description="DUF1541 domain-containing protein" evidence="1">
    <location>
        <begin position="20"/>
        <end position="191"/>
    </location>
</feature>
<dbReference type="PATRIC" id="fig|157838.3.peg.3890"/>
<keyword evidence="1" id="KW-0732">Signal</keyword>
<gene>
    <name evidence="3" type="ORF">AN964_17560</name>
</gene>
<accession>A0A0Q3TMZ9</accession>
<sequence>MQKKIVIGIASFMLIFALAACGKSNGSADHKNMDMDSKSVSSMNMDHMVHSSSGEVPKVLKVAKNPTYKVGDKVILKTDHMKGMMDAEATISGAFDTTACVVNYTPTTGGPEVKNHKWVIQEEIKDAGDQTLKPGTKVTLEADHMKGMQGAKGEIVTSEKTTVYMVDYTPTTGGPVVKNHKWVTEDEVTAK</sequence>
<feature type="domain" description="DUF1541" evidence="2">
    <location>
        <begin position="134"/>
        <end position="185"/>
    </location>
</feature>
<keyword evidence="4" id="KW-1185">Reference proteome</keyword>
<organism evidence="3 4">
    <name type="scientific">Heyndrickxia shackletonii</name>
    <dbReference type="NCBI Taxonomy" id="157838"/>
    <lineage>
        <taxon>Bacteria</taxon>
        <taxon>Bacillati</taxon>
        <taxon>Bacillota</taxon>
        <taxon>Bacilli</taxon>
        <taxon>Bacillales</taxon>
        <taxon>Bacillaceae</taxon>
        <taxon>Heyndrickxia</taxon>
    </lineage>
</organism>
<dbReference type="Pfam" id="PF07563">
    <property type="entry name" value="DUF1541"/>
    <property type="match status" value="2"/>
</dbReference>
<reference evidence="3 4" key="1">
    <citation type="submission" date="2015-09" db="EMBL/GenBank/DDBJ databases">
        <title>Genome sequencing project for genomic taxonomy and phylogenomics of Bacillus-like bacteria.</title>
        <authorList>
            <person name="Liu B."/>
            <person name="Wang J."/>
            <person name="Zhu Y."/>
            <person name="Liu G."/>
            <person name="Chen Q."/>
            <person name="Chen Z."/>
            <person name="Lan J."/>
            <person name="Che J."/>
            <person name="Ge C."/>
            <person name="Shi H."/>
            <person name="Pan Z."/>
            <person name="Liu X."/>
        </authorList>
    </citation>
    <scope>NUCLEOTIDE SEQUENCE [LARGE SCALE GENOMIC DNA]</scope>
    <source>
        <strain evidence="3 4">LMG 18435</strain>
    </source>
</reference>
<dbReference type="InterPro" id="IPR011438">
    <property type="entry name" value="DUF1541"/>
</dbReference>
<dbReference type="EMBL" id="LJJC01000004">
    <property type="protein sequence ID" value="KQL55137.1"/>
    <property type="molecule type" value="Genomic_DNA"/>
</dbReference>
<dbReference type="RefSeq" id="WP_055740933.1">
    <property type="nucleotide sequence ID" value="NZ_JAAIWL010000068.1"/>
</dbReference>
<dbReference type="Proteomes" id="UP000051888">
    <property type="component" value="Unassembled WGS sequence"/>
</dbReference>
<proteinExistence type="predicted"/>
<dbReference type="PROSITE" id="PS51257">
    <property type="entry name" value="PROKAR_LIPOPROTEIN"/>
    <property type="match status" value="1"/>
</dbReference>
<dbReference type="AlphaFoldDB" id="A0A0Q3TMZ9"/>
<comment type="caution">
    <text evidence="3">The sequence shown here is derived from an EMBL/GenBank/DDBJ whole genome shotgun (WGS) entry which is preliminary data.</text>
</comment>
<evidence type="ECO:0000313" key="3">
    <source>
        <dbReference type="EMBL" id="KQL55137.1"/>
    </source>
</evidence>
<evidence type="ECO:0000259" key="2">
    <source>
        <dbReference type="Pfam" id="PF07563"/>
    </source>
</evidence>
<evidence type="ECO:0000256" key="1">
    <source>
        <dbReference type="SAM" id="SignalP"/>
    </source>
</evidence>
<protein>
    <recommendedName>
        <fullName evidence="2">DUF1541 domain-containing protein</fullName>
    </recommendedName>
</protein>
<name>A0A0Q3TMZ9_9BACI</name>
<dbReference type="STRING" id="157838.AN964_17560"/>
<evidence type="ECO:0000313" key="4">
    <source>
        <dbReference type="Proteomes" id="UP000051888"/>
    </source>
</evidence>
<dbReference type="Gene3D" id="2.30.30.1210">
    <property type="entry name" value="Domain of unknown function DUF1541"/>
    <property type="match status" value="1"/>
</dbReference>